<protein>
    <submittedName>
        <fullName evidence="4">ABC transporter substrate-binding protein</fullName>
    </submittedName>
</protein>
<feature type="signal peptide" evidence="2">
    <location>
        <begin position="1"/>
        <end position="18"/>
    </location>
</feature>
<dbReference type="InterPro" id="IPR027024">
    <property type="entry name" value="UCP027386_ABC_sbc_TM0202"/>
</dbReference>
<name>A0A9D2GI45_9FIRM</name>
<dbReference type="PANTHER" id="PTHR30024">
    <property type="entry name" value="ALIPHATIC SULFONATES-BINDING PROTEIN-RELATED"/>
    <property type="match status" value="1"/>
</dbReference>
<dbReference type="PROSITE" id="PS51257">
    <property type="entry name" value="PROKAR_LIPOPROTEIN"/>
    <property type="match status" value="1"/>
</dbReference>
<reference evidence="4" key="2">
    <citation type="submission" date="2021-04" db="EMBL/GenBank/DDBJ databases">
        <authorList>
            <person name="Gilroy R."/>
        </authorList>
    </citation>
    <scope>NUCLEOTIDE SEQUENCE</scope>
    <source>
        <strain evidence="4">ChiBcec1-1093</strain>
    </source>
</reference>
<dbReference type="Gene3D" id="3.40.190.10">
    <property type="entry name" value="Periplasmic binding protein-like II"/>
    <property type="match status" value="2"/>
</dbReference>
<dbReference type="InterPro" id="IPR015168">
    <property type="entry name" value="SsuA/THI5"/>
</dbReference>
<organism evidence="4 5">
    <name type="scientific">Candidatus Lachnoclostridium stercorigallinarum</name>
    <dbReference type="NCBI Taxonomy" id="2838634"/>
    <lineage>
        <taxon>Bacteria</taxon>
        <taxon>Bacillati</taxon>
        <taxon>Bacillota</taxon>
        <taxon>Clostridia</taxon>
        <taxon>Lachnospirales</taxon>
        <taxon>Lachnospiraceae</taxon>
    </lineage>
</organism>
<feature type="chain" id="PRO_5038986279" evidence="2">
    <location>
        <begin position="19"/>
        <end position="365"/>
    </location>
</feature>
<evidence type="ECO:0000256" key="2">
    <source>
        <dbReference type="SAM" id="SignalP"/>
    </source>
</evidence>
<evidence type="ECO:0000256" key="1">
    <source>
        <dbReference type="SAM" id="MobiDB-lite"/>
    </source>
</evidence>
<dbReference type="EMBL" id="DXBC01000090">
    <property type="protein sequence ID" value="HIZ79307.1"/>
    <property type="molecule type" value="Genomic_DNA"/>
</dbReference>
<accession>A0A9D2GI45</accession>
<evidence type="ECO:0000259" key="3">
    <source>
        <dbReference type="Pfam" id="PF09084"/>
    </source>
</evidence>
<comment type="caution">
    <text evidence="4">The sequence shown here is derived from an EMBL/GenBank/DDBJ whole genome shotgun (WGS) entry which is preliminary data.</text>
</comment>
<dbReference type="Pfam" id="PF09084">
    <property type="entry name" value="NMT1"/>
    <property type="match status" value="1"/>
</dbReference>
<dbReference type="AlphaFoldDB" id="A0A9D2GI45"/>
<gene>
    <name evidence="4" type="ORF">IAA17_05920</name>
</gene>
<keyword evidence="2" id="KW-0732">Signal</keyword>
<proteinExistence type="predicted"/>
<evidence type="ECO:0000313" key="5">
    <source>
        <dbReference type="Proteomes" id="UP000824101"/>
    </source>
</evidence>
<evidence type="ECO:0000313" key="4">
    <source>
        <dbReference type="EMBL" id="HIZ79307.1"/>
    </source>
</evidence>
<feature type="region of interest" description="Disordered" evidence="1">
    <location>
        <begin position="21"/>
        <end position="70"/>
    </location>
</feature>
<reference evidence="4" key="1">
    <citation type="journal article" date="2021" name="PeerJ">
        <title>Extensive microbial diversity within the chicken gut microbiome revealed by metagenomics and culture.</title>
        <authorList>
            <person name="Gilroy R."/>
            <person name="Ravi A."/>
            <person name="Getino M."/>
            <person name="Pursley I."/>
            <person name="Horton D.L."/>
            <person name="Alikhan N.F."/>
            <person name="Baker D."/>
            <person name="Gharbi K."/>
            <person name="Hall N."/>
            <person name="Watson M."/>
            <person name="Adriaenssens E.M."/>
            <person name="Foster-Nyarko E."/>
            <person name="Jarju S."/>
            <person name="Secka A."/>
            <person name="Antonio M."/>
            <person name="Oren A."/>
            <person name="Chaudhuri R.R."/>
            <person name="La Ragione R."/>
            <person name="Hildebrand F."/>
            <person name="Pallen M.J."/>
        </authorList>
    </citation>
    <scope>NUCLEOTIDE SEQUENCE</scope>
    <source>
        <strain evidence="4">ChiBcec1-1093</strain>
    </source>
</reference>
<dbReference type="PIRSF" id="PIRSF027386">
    <property type="entry name" value="UCP027386_ABC_sbc_TM0202"/>
    <property type="match status" value="1"/>
</dbReference>
<dbReference type="Proteomes" id="UP000824101">
    <property type="component" value="Unassembled WGS sequence"/>
</dbReference>
<sequence>MKKSVSLLLAGLMALSLAGCSGQSGETAADETTAAAVSEESSSAETTSAEGEETTSAAGEADSDKSTIRIGSLNGPTSMGLVYVMEMADQGEAASNYEFNMATAADEITGLMVKGDLDIALVPANVASVLYNKTEGNITVLDINTLGVLYVVSADDSIQSVSDLAGKTVYLTGMGTTPDYVLQYLLAANGLSADDVQLEYKTEAAEVAAILKETPDAVGLLPQPFVTSAMAQNDQLKMVLDLTEEWNKVQEQAGGSTLVTGVTVARTDFLEENQAAVDAFLDEHEESALAVNNNLDDAAQKVADLGIIPKAEVAKQAIPYCNITCIRGEEMKTALSGYLQVLYDQDPSSVGGALPQDDFYYIPQE</sequence>
<dbReference type="PANTHER" id="PTHR30024:SF46">
    <property type="entry name" value="ABC TRANSPORTER, SUBSTRATE-BINDING LIPOPROTEIN"/>
    <property type="match status" value="1"/>
</dbReference>
<feature type="domain" description="SsuA/THI5-like" evidence="3">
    <location>
        <begin position="140"/>
        <end position="291"/>
    </location>
</feature>
<feature type="compositionally biased region" description="Low complexity" evidence="1">
    <location>
        <begin position="21"/>
        <end position="60"/>
    </location>
</feature>
<dbReference type="SUPFAM" id="SSF53850">
    <property type="entry name" value="Periplasmic binding protein-like II"/>
    <property type="match status" value="1"/>
</dbReference>